<dbReference type="Gene3D" id="6.10.110.10">
    <property type="match status" value="3"/>
</dbReference>
<feature type="transmembrane region" description="Helical" evidence="6">
    <location>
        <begin position="390"/>
        <end position="409"/>
    </location>
</feature>
<evidence type="ECO:0000256" key="3">
    <source>
        <dbReference type="ARBA" id="ARBA00022692"/>
    </source>
</evidence>
<keyword evidence="7" id="KW-0732">Signal</keyword>
<protein>
    <submittedName>
        <fullName evidence="8">Uncharacterized protein</fullName>
    </submittedName>
</protein>
<reference evidence="8 9" key="1">
    <citation type="submission" date="2018-08" db="EMBL/GenBank/DDBJ databases">
        <title>Genome and evolution of the arbuscular mycorrhizal fungus Diversispora epigaea (formerly Glomus versiforme) and its bacterial endosymbionts.</title>
        <authorList>
            <person name="Sun X."/>
            <person name="Fei Z."/>
            <person name="Harrison M."/>
        </authorList>
    </citation>
    <scope>NUCLEOTIDE SEQUENCE [LARGE SCALE GENOMIC DNA]</scope>
    <source>
        <strain evidence="8 9">IT104</strain>
    </source>
</reference>
<feature type="transmembrane region" description="Helical" evidence="6">
    <location>
        <begin position="115"/>
        <end position="138"/>
    </location>
</feature>
<dbReference type="PANTHER" id="PTHR16932">
    <property type="entry name" value="INTERFERON ALPHA-INDUCIBLE PROTEIN 27"/>
    <property type="match status" value="1"/>
</dbReference>
<evidence type="ECO:0000256" key="2">
    <source>
        <dbReference type="ARBA" id="ARBA00007262"/>
    </source>
</evidence>
<dbReference type="GO" id="GO:0016020">
    <property type="term" value="C:membrane"/>
    <property type="evidence" value="ECO:0007669"/>
    <property type="project" value="UniProtKB-SubCell"/>
</dbReference>
<feature type="chain" id="PRO_5017319840" evidence="7">
    <location>
        <begin position="27"/>
        <end position="434"/>
    </location>
</feature>
<evidence type="ECO:0000256" key="5">
    <source>
        <dbReference type="ARBA" id="ARBA00023136"/>
    </source>
</evidence>
<feature type="signal peptide" evidence="7">
    <location>
        <begin position="1"/>
        <end position="26"/>
    </location>
</feature>
<evidence type="ECO:0000256" key="7">
    <source>
        <dbReference type="SAM" id="SignalP"/>
    </source>
</evidence>
<keyword evidence="5 6" id="KW-0472">Membrane</keyword>
<feature type="transmembrane region" description="Helical" evidence="6">
    <location>
        <begin position="145"/>
        <end position="163"/>
    </location>
</feature>
<organism evidence="8 9">
    <name type="scientific">Diversispora epigaea</name>
    <dbReference type="NCBI Taxonomy" id="1348612"/>
    <lineage>
        <taxon>Eukaryota</taxon>
        <taxon>Fungi</taxon>
        <taxon>Fungi incertae sedis</taxon>
        <taxon>Mucoromycota</taxon>
        <taxon>Glomeromycotina</taxon>
        <taxon>Glomeromycetes</taxon>
        <taxon>Diversisporales</taxon>
        <taxon>Diversisporaceae</taxon>
        <taxon>Diversispora</taxon>
    </lineage>
</organism>
<sequence>MKFSHFCLLTTTTVVALLLSSWWCFALPIDNKFKKLNDISYDNQIIISVKEKVQFNNKDDYETTSLPEEKILFNNNDEFISNFPSINATFPSIPSFPPMNETTSHIKDFLNENSIVISFIVIGAVVSLFFPWIFVTIIRCIGFRVAIPAGSLAAKMMSIFGTGVRSIVPPLQSRGALGLDAKIIFSTFSATVVVILLLLPGILLHIEIVQDFENASSEVINSIVIAVIGIVVGFIALWIFVMITRCIGFQIGILAGSLAATMMSILGTAAWSIVPILQSIGAAGLGGFTYIIFPMFCAIVNVPFINDTISDIKEFFSNTAESIKEFFSSIFESIKDFVNEIKVIIIFIVIAVIGAVVGYIALWIFVMIIQCIGFRTVIPAGSLAAEMMSILGTTCCIVPILQSCGAIGPSSLTKIIFPTICALLFLILYKVYYS</sequence>
<feature type="transmembrane region" description="Helical" evidence="6">
    <location>
        <begin position="415"/>
        <end position="433"/>
    </location>
</feature>
<evidence type="ECO:0000256" key="1">
    <source>
        <dbReference type="ARBA" id="ARBA00004141"/>
    </source>
</evidence>
<dbReference type="PANTHER" id="PTHR16932:SF18">
    <property type="entry name" value="INTERFERON, ALPHA-INDUCIBLE PROTEIN 27-LIKE 2"/>
    <property type="match status" value="1"/>
</dbReference>
<evidence type="ECO:0000313" key="9">
    <source>
        <dbReference type="Proteomes" id="UP000266861"/>
    </source>
</evidence>
<gene>
    <name evidence="8" type="ORF">Glove_423g62</name>
</gene>
<accession>A0A397H2Z9</accession>
<keyword evidence="3 6" id="KW-0812">Transmembrane</keyword>
<evidence type="ECO:0000256" key="6">
    <source>
        <dbReference type="SAM" id="Phobius"/>
    </source>
</evidence>
<dbReference type="InterPro" id="IPR009311">
    <property type="entry name" value="IFI6/IFI27-like"/>
</dbReference>
<evidence type="ECO:0000256" key="4">
    <source>
        <dbReference type="ARBA" id="ARBA00022989"/>
    </source>
</evidence>
<feature type="transmembrane region" description="Helical" evidence="6">
    <location>
        <begin position="343"/>
        <end position="369"/>
    </location>
</feature>
<feature type="transmembrane region" description="Helical" evidence="6">
    <location>
        <begin position="283"/>
        <end position="305"/>
    </location>
</feature>
<name>A0A397H2Z9_9GLOM</name>
<dbReference type="AlphaFoldDB" id="A0A397H2Z9"/>
<keyword evidence="4 6" id="KW-1133">Transmembrane helix</keyword>
<dbReference type="Pfam" id="PF06140">
    <property type="entry name" value="Ifi-6-16"/>
    <property type="match status" value="1"/>
</dbReference>
<feature type="transmembrane region" description="Helical" evidence="6">
    <location>
        <begin position="218"/>
        <end position="241"/>
    </location>
</feature>
<comment type="subcellular location">
    <subcellularLocation>
        <location evidence="1">Membrane</location>
        <topology evidence="1">Multi-pass membrane protein</topology>
    </subcellularLocation>
</comment>
<dbReference type="Proteomes" id="UP000266861">
    <property type="component" value="Unassembled WGS sequence"/>
</dbReference>
<dbReference type="InterPro" id="IPR038213">
    <property type="entry name" value="IFI6/IFI27-like_sf"/>
</dbReference>
<evidence type="ECO:0000313" key="8">
    <source>
        <dbReference type="EMBL" id="RHZ54790.1"/>
    </source>
</evidence>
<keyword evidence="9" id="KW-1185">Reference proteome</keyword>
<proteinExistence type="inferred from homology"/>
<comment type="caution">
    <text evidence="8">The sequence shown here is derived from an EMBL/GenBank/DDBJ whole genome shotgun (WGS) entry which is preliminary data.</text>
</comment>
<dbReference type="OrthoDB" id="440424at2759"/>
<feature type="transmembrane region" description="Helical" evidence="6">
    <location>
        <begin position="247"/>
        <end position="271"/>
    </location>
</feature>
<feature type="transmembrane region" description="Helical" evidence="6">
    <location>
        <begin position="183"/>
        <end position="206"/>
    </location>
</feature>
<dbReference type="EMBL" id="PQFF01000374">
    <property type="protein sequence ID" value="RHZ54790.1"/>
    <property type="molecule type" value="Genomic_DNA"/>
</dbReference>
<comment type="similarity">
    <text evidence="2">Belongs to the IFI6/IFI27 family.</text>
</comment>